<proteinExistence type="predicted"/>
<keyword evidence="2" id="KW-1185">Reference proteome</keyword>
<dbReference type="RefSeq" id="WP_241292149.1">
    <property type="nucleotide sequence ID" value="NZ_JAKZGR010000003.1"/>
</dbReference>
<comment type="caution">
    <text evidence="1">The sequence shown here is derived from an EMBL/GenBank/DDBJ whole genome shotgun (WGS) entry which is preliminary data.</text>
</comment>
<reference evidence="2" key="1">
    <citation type="journal article" date="2019" name="Int. J. Syst. Evol. Microbiol.">
        <title>The Global Catalogue of Microorganisms (GCM) 10K type strain sequencing project: providing services to taxonomists for standard genome sequencing and annotation.</title>
        <authorList>
            <consortium name="The Broad Institute Genomics Platform"/>
            <consortium name="The Broad Institute Genome Sequencing Center for Infectious Disease"/>
            <person name="Wu L."/>
            <person name="Ma J."/>
        </authorList>
    </citation>
    <scope>NUCLEOTIDE SEQUENCE [LARGE SCALE GENOMIC DNA]</scope>
    <source>
        <strain evidence="2">CECT 8551</strain>
    </source>
</reference>
<dbReference type="Proteomes" id="UP001595766">
    <property type="component" value="Unassembled WGS sequence"/>
</dbReference>
<dbReference type="EMBL" id="JBHSAV010000003">
    <property type="protein sequence ID" value="MFC3975224.1"/>
    <property type="molecule type" value="Genomic_DNA"/>
</dbReference>
<gene>
    <name evidence="1" type="ORF">ACFOUP_02425</name>
</gene>
<name>A0ABV8EG61_9BACT</name>
<evidence type="ECO:0008006" key="3">
    <source>
        <dbReference type="Google" id="ProtNLM"/>
    </source>
</evidence>
<organism evidence="1 2">
    <name type="scientific">Belliella kenyensis</name>
    <dbReference type="NCBI Taxonomy" id="1472724"/>
    <lineage>
        <taxon>Bacteria</taxon>
        <taxon>Pseudomonadati</taxon>
        <taxon>Bacteroidota</taxon>
        <taxon>Cytophagia</taxon>
        <taxon>Cytophagales</taxon>
        <taxon>Cyclobacteriaceae</taxon>
        <taxon>Belliella</taxon>
    </lineage>
</organism>
<accession>A0ABV8EG61</accession>
<protein>
    <recommendedName>
        <fullName evidence="3">Lipocalin-like domain-containing protein</fullName>
    </recommendedName>
</protein>
<sequence>MKSILFIFVSLFFNLFDQVIDRDNKFSVSIEIKELMNMKGNADLMDSAGELIQVIELGDDGIIIGDITIGKENGVYKTLWNQNHALTFNASLTKLESNTPEKLIFKRKLMPKNSIVWKGKGAEDILAKTKIDRGKVVITVDKLDDEALFAMILMERIHHARSLLIASTSF</sequence>
<evidence type="ECO:0000313" key="2">
    <source>
        <dbReference type="Proteomes" id="UP001595766"/>
    </source>
</evidence>
<evidence type="ECO:0000313" key="1">
    <source>
        <dbReference type="EMBL" id="MFC3975224.1"/>
    </source>
</evidence>